<protein>
    <submittedName>
        <fullName evidence="1">Hypothetical_protein</fullName>
    </submittedName>
</protein>
<organism evidence="1 2">
    <name type="scientific">Hexamita inflata</name>
    <dbReference type="NCBI Taxonomy" id="28002"/>
    <lineage>
        <taxon>Eukaryota</taxon>
        <taxon>Metamonada</taxon>
        <taxon>Diplomonadida</taxon>
        <taxon>Hexamitidae</taxon>
        <taxon>Hexamitinae</taxon>
        <taxon>Hexamita</taxon>
    </lineage>
</organism>
<dbReference type="Proteomes" id="UP001642409">
    <property type="component" value="Unassembled WGS sequence"/>
</dbReference>
<proteinExistence type="predicted"/>
<evidence type="ECO:0000313" key="1">
    <source>
        <dbReference type="EMBL" id="CAL6017840.1"/>
    </source>
</evidence>
<reference evidence="1 2" key="1">
    <citation type="submission" date="2024-07" db="EMBL/GenBank/DDBJ databases">
        <authorList>
            <person name="Akdeniz Z."/>
        </authorList>
    </citation>
    <scope>NUCLEOTIDE SEQUENCE [LARGE SCALE GENOMIC DNA]</scope>
</reference>
<gene>
    <name evidence="1" type="ORF">HINF_LOCUS26181</name>
</gene>
<sequence length="136" mass="15221">MIANAKLRYRQRALKRSGLPIRYKFGPAKSWNFVLIQCSGAILNAPWCSIRVDRCIDQLSNCTATRIMSKPECLSPVCQLRNQTATICVCRINQIFKIFLKCFDLEAITATKPSNSLACHIPLGFVAVIASIKVNM</sequence>
<keyword evidence="2" id="KW-1185">Reference proteome</keyword>
<evidence type="ECO:0000313" key="2">
    <source>
        <dbReference type="Proteomes" id="UP001642409"/>
    </source>
</evidence>
<accession>A0ABP1IK88</accession>
<comment type="caution">
    <text evidence="1">The sequence shown here is derived from an EMBL/GenBank/DDBJ whole genome shotgun (WGS) entry which is preliminary data.</text>
</comment>
<name>A0ABP1IK88_9EUKA</name>
<dbReference type="EMBL" id="CAXDID020000079">
    <property type="protein sequence ID" value="CAL6017840.1"/>
    <property type="molecule type" value="Genomic_DNA"/>
</dbReference>